<sequence>MWNEIVVFLHNVKNEIMVILLIFRVLDADVPHGIFFVM</sequence>
<dbReference type="AlphaFoldDB" id="A0A069SQN5"/>
<dbReference type="EMBL" id="JNHM01000028">
    <property type="protein sequence ID" value="KDS53907.1"/>
    <property type="molecule type" value="Genomic_DNA"/>
</dbReference>
<evidence type="ECO:0000313" key="2">
    <source>
        <dbReference type="Proteomes" id="UP000027661"/>
    </source>
</evidence>
<evidence type="ECO:0000313" key="1">
    <source>
        <dbReference type="EMBL" id="KDS53907.1"/>
    </source>
</evidence>
<dbReference type="Proteomes" id="UP000027661">
    <property type="component" value="Unassembled WGS sequence"/>
</dbReference>
<organism evidence="1 2">
    <name type="scientific">Phocaeicola vulgatus str. 3975 RP4</name>
    <dbReference type="NCBI Taxonomy" id="1339352"/>
    <lineage>
        <taxon>Bacteria</taxon>
        <taxon>Pseudomonadati</taxon>
        <taxon>Bacteroidota</taxon>
        <taxon>Bacteroidia</taxon>
        <taxon>Bacteroidales</taxon>
        <taxon>Bacteroidaceae</taxon>
        <taxon>Phocaeicola</taxon>
    </lineage>
</organism>
<proteinExistence type="predicted"/>
<reference evidence="1 2" key="1">
    <citation type="submission" date="2014-04" db="EMBL/GenBank/DDBJ databases">
        <authorList>
            <person name="Sears C."/>
            <person name="Carroll K."/>
            <person name="Sack B.R."/>
            <person name="Qadri F."/>
            <person name="Myers L.L."/>
            <person name="Chung G.-T."/>
            <person name="Escheverria P."/>
            <person name="Fraser C.M."/>
            <person name="Sadzewicz L."/>
            <person name="Shefchek K.A."/>
            <person name="Tallon L."/>
            <person name="Das S.P."/>
            <person name="Daugherty S."/>
            <person name="Mongodin E.F."/>
        </authorList>
    </citation>
    <scope>NUCLEOTIDE SEQUENCE [LARGE SCALE GENOMIC DNA]</scope>
    <source>
        <strain evidence="1 2">3975 RP4</strain>
    </source>
</reference>
<dbReference type="PATRIC" id="fig|1339352.3.peg.2241"/>
<name>A0A069SQN5_PHOVU</name>
<gene>
    <name evidence="1" type="ORF">M099_2332</name>
</gene>
<comment type="caution">
    <text evidence="1">The sequence shown here is derived from an EMBL/GenBank/DDBJ whole genome shotgun (WGS) entry which is preliminary data.</text>
</comment>
<accession>A0A069SQN5</accession>
<protein>
    <submittedName>
        <fullName evidence="1">Uncharacterized protein</fullName>
    </submittedName>
</protein>